<reference evidence="1 2" key="1">
    <citation type="submission" date="2020-01" db="EMBL/GenBank/DDBJ databases">
        <title>Frigidibacter albus SP32T (=CGMCC 1.13995T).</title>
        <authorList>
            <person name="Liao X."/>
        </authorList>
    </citation>
    <scope>NUCLEOTIDE SEQUENCE [LARGE SCALE GENOMIC DNA]</scope>
    <source>
        <strain evidence="1 2">SP32</strain>
    </source>
</reference>
<name>A0A6L8VMW3_9RHOB</name>
<organism evidence="1 2">
    <name type="scientific">Frigidibacter albus</name>
    <dbReference type="NCBI Taxonomy" id="1465486"/>
    <lineage>
        <taxon>Bacteria</taxon>
        <taxon>Pseudomonadati</taxon>
        <taxon>Pseudomonadota</taxon>
        <taxon>Alphaproteobacteria</taxon>
        <taxon>Rhodobacterales</taxon>
        <taxon>Paracoccaceae</taxon>
        <taxon>Frigidibacter</taxon>
    </lineage>
</organism>
<evidence type="ECO:0000313" key="2">
    <source>
        <dbReference type="Proteomes" id="UP000477083"/>
    </source>
</evidence>
<protein>
    <submittedName>
        <fullName evidence="1">Uncharacterized protein</fullName>
    </submittedName>
</protein>
<dbReference type="OrthoDB" id="1356047at28211"/>
<dbReference type="RefSeq" id="WP_161348094.1">
    <property type="nucleotide sequence ID" value="NZ_BMGW01000011.1"/>
</dbReference>
<sequence length="111" mass="12399">MPDAVYDLIDQILTDAARLQLTALQVRAVADRAFERGLFIRSMEAFEIVSPTRQPLRVDLSILGLDEDWDARASGDEAYARKIVAEKPALAAACPNTTLFEVWLDEQVPPR</sequence>
<dbReference type="EMBL" id="WWNR01000011">
    <property type="protein sequence ID" value="MZQ90719.1"/>
    <property type="molecule type" value="Genomic_DNA"/>
</dbReference>
<comment type="caution">
    <text evidence="1">The sequence shown here is derived from an EMBL/GenBank/DDBJ whole genome shotgun (WGS) entry which is preliminary data.</text>
</comment>
<evidence type="ECO:0000313" key="1">
    <source>
        <dbReference type="EMBL" id="MZQ90719.1"/>
    </source>
</evidence>
<proteinExistence type="predicted"/>
<accession>A0A6L8VMW3</accession>
<keyword evidence="2" id="KW-1185">Reference proteome</keyword>
<dbReference type="Proteomes" id="UP000477083">
    <property type="component" value="Unassembled WGS sequence"/>
</dbReference>
<dbReference type="AlphaFoldDB" id="A0A6L8VMW3"/>
<gene>
    <name evidence="1" type="ORF">GS660_16615</name>
</gene>